<organism evidence="3 4">
    <name type="scientific">Cercospora kikuchii</name>
    <dbReference type="NCBI Taxonomy" id="84275"/>
    <lineage>
        <taxon>Eukaryota</taxon>
        <taxon>Fungi</taxon>
        <taxon>Dikarya</taxon>
        <taxon>Ascomycota</taxon>
        <taxon>Pezizomycotina</taxon>
        <taxon>Dothideomycetes</taxon>
        <taxon>Dothideomycetidae</taxon>
        <taxon>Mycosphaerellales</taxon>
        <taxon>Mycosphaerellaceae</taxon>
        <taxon>Cercospora</taxon>
    </lineage>
</organism>
<feature type="coiled-coil region" evidence="1">
    <location>
        <begin position="220"/>
        <end position="247"/>
    </location>
</feature>
<accession>A0A9P3FG66</accession>
<dbReference type="GeneID" id="68290424"/>
<dbReference type="Pfam" id="PF04801">
    <property type="entry name" value="RPC5"/>
    <property type="match status" value="2"/>
</dbReference>
<dbReference type="GO" id="GO:0005666">
    <property type="term" value="C:RNA polymerase III complex"/>
    <property type="evidence" value="ECO:0007669"/>
    <property type="project" value="TreeGrafter"/>
</dbReference>
<name>A0A9P3FG66_9PEZI</name>
<keyword evidence="1" id="KW-0175">Coiled coil</keyword>
<sequence length="345" mass="39108">MAPTKEEDDPVIAEYDVFLTPALEEQILLLQYPNRPRNRPYNSQYGATPHDMRIKPKAGFVEVDVKLNTNHNFNKYMGLKWGDATATSKQVHNASGTYGPAAGLAPAKARNARRDGTLKDTAQRELDLENDLQSFREAEREHRVHESQTLGGQIIRHDDELGLGKPHYFVGAFKDERLFLTKIDGTVQMRPTFHHLDAEDERTRLAASRAQADAAGPKQEQGAQSLLQKLKENNKEQKDLSLEEKLKLILSAAESEKWIRMEYVDDEDQRAYDKFEEALKIADVDNVPHLKSQMDNDAFLDAISLPRDGSPTRRRKRAPRRKQDQEHIDISDEDADDEMGGVPAG</sequence>
<feature type="compositionally biased region" description="Basic and acidic residues" evidence="2">
    <location>
        <begin position="321"/>
        <end position="330"/>
    </location>
</feature>
<reference evidence="3 4" key="1">
    <citation type="submission" date="2021-01" db="EMBL/GenBank/DDBJ databases">
        <title>Cercospora kikuchii MAFF 305040 whole genome shotgun sequence.</title>
        <authorList>
            <person name="Kashiwa T."/>
            <person name="Suzuki T."/>
        </authorList>
    </citation>
    <scope>NUCLEOTIDE SEQUENCE [LARGE SCALE GENOMIC DNA]</scope>
    <source>
        <strain evidence="3 4">MAFF 305040</strain>
    </source>
</reference>
<dbReference type="Proteomes" id="UP000825890">
    <property type="component" value="Unassembled WGS sequence"/>
</dbReference>
<proteinExistence type="predicted"/>
<dbReference type="InterPro" id="IPR006886">
    <property type="entry name" value="RNA_pol_III_Rpc5"/>
</dbReference>
<keyword evidence="4" id="KW-1185">Reference proteome</keyword>
<protein>
    <recommendedName>
        <fullName evidence="5">DNA-directed RNA polymerase III subunit rpc5</fullName>
    </recommendedName>
</protein>
<dbReference type="OrthoDB" id="340681at2759"/>
<feature type="region of interest" description="Disordered" evidence="2">
    <location>
        <begin position="300"/>
        <end position="345"/>
    </location>
</feature>
<dbReference type="PANTHER" id="PTHR12069">
    <property type="entry name" value="DNA-DIRECTED RNA POLYMERASES III 80 KDA POLYPEPTIDE RNA POLYMERASE III SUBUNIT 5"/>
    <property type="match status" value="1"/>
</dbReference>
<gene>
    <name evidence="3" type="ORF">CKM354_000484900</name>
</gene>
<dbReference type="GO" id="GO:0042797">
    <property type="term" value="P:tRNA transcription by RNA polymerase III"/>
    <property type="evidence" value="ECO:0007669"/>
    <property type="project" value="TreeGrafter"/>
</dbReference>
<dbReference type="AlphaFoldDB" id="A0A9P3FG66"/>
<comment type="caution">
    <text evidence="3">The sequence shown here is derived from an EMBL/GenBank/DDBJ whole genome shotgun (WGS) entry which is preliminary data.</text>
</comment>
<feature type="region of interest" description="Disordered" evidence="2">
    <location>
        <begin position="91"/>
        <end position="115"/>
    </location>
</feature>
<evidence type="ECO:0000256" key="2">
    <source>
        <dbReference type="SAM" id="MobiDB-lite"/>
    </source>
</evidence>
<dbReference type="PANTHER" id="PTHR12069:SF0">
    <property type="entry name" value="DNA-DIRECTED RNA POLYMERASE III SUBUNIT RPC5"/>
    <property type="match status" value="1"/>
</dbReference>
<dbReference type="RefSeq" id="XP_044656036.1">
    <property type="nucleotide sequence ID" value="XM_044800101.1"/>
</dbReference>
<evidence type="ECO:0000313" key="4">
    <source>
        <dbReference type="Proteomes" id="UP000825890"/>
    </source>
</evidence>
<evidence type="ECO:0000313" key="3">
    <source>
        <dbReference type="EMBL" id="GIZ41549.1"/>
    </source>
</evidence>
<evidence type="ECO:0000256" key="1">
    <source>
        <dbReference type="SAM" id="Coils"/>
    </source>
</evidence>
<dbReference type="EMBL" id="BOLY01000003">
    <property type="protein sequence ID" value="GIZ41549.1"/>
    <property type="molecule type" value="Genomic_DNA"/>
</dbReference>
<evidence type="ECO:0008006" key="5">
    <source>
        <dbReference type="Google" id="ProtNLM"/>
    </source>
</evidence>